<evidence type="ECO:0000256" key="2">
    <source>
        <dbReference type="ARBA" id="ARBA00022598"/>
    </source>
</evidence>
<keyword evidence="3" id="KW-0479">Metal-binding</keyword>
<dbReference type="EMBL" id="JASBNA010000007">
    <property type="protein sequence ID" value="KAK7690321.1"/>
    <property type="molecule type" value="Genomic_DNA"/>
</dbReference>
<dbReference type="GO" id="GO:0008841">
    <property type="term" value="F:dihydrofolate synthase activity"/>
    <property type="evidence" value="ECO:0007669"/>
    <property type="project" value="TreeGrafter"/>
</dbReference>
<keyword evidence="4" id="KW-0547">Nucleotide-binding</keyword>
<evidence type="ECO:0000313" key="8">
    <source>
        <dbReference type="EMBL" id="KAK7690321.1"/>
    </source>
</evidence>
<sequence>MSINLSLDRIRKIQEYLPKYSRPTCHIAGTNGKGSVSALLTSIFQAADPPLSVGRFNSPHLVSICDCITIDNQPVSLDIYTKARTKVVEADTTHGLQSSNFEILTMTALAILEEAQVDVAVIEVGLGGRLDATNGIFDDRILASALTSVDLDHQSFLGNTVAAIAREKAAIARKGKPFILGAQRHPEVYDVVKEVVPSNGGELVQASVAHSRDRNSKERDASPLTLTTLRPEMFPGPPGQPVEIQIPVFSEPLSLVLPLQGQHQLENLGTALSMFSAIMTHPSCAEFSKHFRQRFTSENVQSGVARVKWPGRLSFHKIPVPLNTISDENKGDLLVLADGAHNPASSETLGAYSRPIVDPGSDKQRRTCSRTSHHINTLSPLLPPKIRQQYPNIQIDVNVGLLRFTSPDGMPWVKSVPPSELREVVASLDPDATTWIPTTEDDPNGQLAEGIEWAYKRQRGQDGVLGEGLVVVAGSLYLVADLYRLLGTAGW</sequence>
<dbReference type="SUPFAM" id="SSF53623">
    <property type="entry name" value="MurD-like peptide ligases, catalytic domain"/>
    <property type="match status" value="1"/>
</dbReference>
<protein>
    <recommendedName>
        <fullName evidence="10">Mur ligase central domain-containing protein</fullName>
    </recommendedName>
</protein>
<dbReference type="GO" id="GO:0046872">
    <property type="term" value="F:metal ion binding"/>
    <property type="evidence" value="ECO:0007669"/>
    <property type="project" value="UniProtKB-KW"/>
</dbReference>
<evidence type="ECO:0000256" key="3">
    <source>
        <dbReference type="ARBA" id="ARBA00022723"/>
    </source>
</evidence>
<dbReference type="NCBIfam" id="TIGR01499">
    <property type="entry name" value="folC"/>
    <property type="match status" value="1"/>
</dbReference>
<accession>A0AAW0GAC4</accession>
<dbReference type="InterPro" id="IPR036565">
    <property type="entry name" value="Mur-like_cat_sf"/>
</dbReference>
<dbReference type="SUPFAM" id="SSF53244">
    <property type="entry name" value="MurD-like peptide ligases, peptide-binding domain"/>
    <property type="match status" value="1"/>
</dbReference>
<dbReference type="Gene3D" id="3.90.190.20">
    <property type="entry name" value="Mur ligase, C-terminal domain"/>
    <property type="match status" value="1"/>
</dbReference>
<gene>
    <name evidence="8" type="ORF">QCA50_006978</name>
</gene>
<evidence type="ECO:0000256" key="7">
    <source>
        <dbReference type="SAM" id="MobiDB-lite"/>
    </source>
</evidence>
<dbReference type="GO" id="GO:0005739">
    <property type="term" value="C:mitochondrion"/>
    <property type="evidence" value="ECO:0007669"/>
    <property type="project" value="TreeGrafter"/>
</dbReference>
<evidence type="ECO:0000313" key="9">
    <source>
        <dbReference type="Proteomes" id="UP001385951"/>
    </source>
</evidence>
<dbReference type="InterPro" id="IPR001645">
    <property type="entry name" value="Folylpolyglutamate_synth"/>
</dbReference>
<evidence type="ECO:0000256" key="4">
    <source>
        <dbReference type="ARBA" id="ARBA00022741"/>
    </source>
</evidence>
<dbReference type="AlphaFoldDB" id="A0AAW0GAC4"/>
<organism evidence="8 9">
    <name type="scientific">Cerrena zonata</name>
    <dbReference type="NCBI Taxonomy" id="2478898"/>
    <lineage>
        <taxon>Eukaryota</taxon>
        <taxon>Fungi</taxon>
        <taxon>Dikarya</taxon>
        <taxon>Basidiomycota</taxon>
        <taxon>Agaricomycotina</taxon>
        <taxon>Agaricomycetes</taxon>
        <taxon>Polyporales</taxon>
        <taxon>Cerrenaceae</taxon>
        <taxon>Cerrena</taxon>
    </lineage>
</organism>
<reference evidence="8 9" key="1">
    <citation type="submission" date="2022-09" db="EMBL/GenBank/DDBJ databases">
        <authorList>
            <person name="Palmer J.M."/>
        </authorList>
    </citation>
    <scope>NUCLEOTIDE SEQUENCE [LARGE SCALE GENOMIC DNA]</scope>
    <source>
        <strain evidence="8 9">DSM 7382</strain>
    </source>
</reference>
<keyword evidence="9" id="KW-1185">Reference proteome</keyword>
<dbReference type="GO" id="GO:0005829">
    <property type="term" value="C:cytosol"/>
    <property type="evidence" value="ECO:0007669"/>
    <property type="project" value="TreeGrafter"/>
</dbReference>
<dbReference type="Gene3D" id="3.40.1190.10">
    <property type="entry name" value="Mur-like, catalytic domain"/>
    <property type="match status" value="1"/>
</dbReference>
<evidence type="ECO:0008006" key="10">
    <source>
        <dbReference type="Google" id="ProtNLM"/>
    </source>
</evidence>
<keyword evidence="5" id="KW-0067">ATP-binding</keyword>
<keyword evidence="6" id="KW-0460">Magnesium</keyword>
<name>A0AAW0GAC4_9APHY</name>
<proteinExistence type="inferred from homology"/>
<dbReference type="GO" id="GO:0004326">
    <property type="term" value="F:tetrahydrofolylpolyglutamate synthase activity"/>
    <property type="evidence" value="ECO:0007669"/>
    <property type="project" value="InterPro"/>
</dbReference>
<evidence type="ECO:0000256" key="6">
    <source>
        <dbReference type="ARBA" id="ARBA00022842"/>
    </source>
</evidence>
<dbReference type="PANTHER" id="PTHR11136:SF0">
    <property type="entry name" value="DIHYDROFOLATE SYNTHETASE-RELATED"/>
    <property type="match status" value="1"/>
</dbReference>
<comment type="similarity">
    <text evidence="1">Belongs to the folylpolyglutamate synthase family.</text>
</comment>
<dbReference type="GO" id="GO:0005524">
    <property type="term" value="F:ATP binding"/>
    <property type="evidence" value="ECO:0007669"/>
    <property type="project" value="UniProtKB-KW"/>
</dbReference>
<dbReference type="InterPro" id="IPR036615">
    <property type="entry name" value="Mur_ligase_C_dom_sf"/>
</dbReference>
<keyword evidence="2" id="KW-0436">Ligase</keyword>
<comment type="caution">
    <text evidence="8">The sequence shown here is derived from an EMBL/GenBank/DDBJ whole genome shotgun (WGS) entry which is preliminary data.</text>
</comment>
<evidence type="ECO:0000256" key="5">
    <source>
        <dbReference type="ARBA" id="ARBA00022840"/>
    </source>
</evidence>
<dbReference type="Proteomes" id="UP001385951">
    <property type="component" value="Unassembled WGS sequence"/>
</dbReference>
<feature type="region of interest" description="Disordered" evidence="7">
    <location>
        <begin position="347"/>
        <end position="367"/>
    </location>
</feature>
<dbReference type="PANTHER" id="PTHR11136">
    <property type="entry name" value="FOLYLPOLYGLUTAMATE SYNTHASE-RELATED"/>
    <property type="match status" value="1"/>
</dbReference>
<evidence type="ECO:0000256" key="1">
    <source>
        <dbReference type="ARBA" id="ARBA00008276"/>
    </source>
</evidence>